<keyword evidence="1" id="KW-0732">Signal</keyword>
<dbReference type="EMBL" id="VZUS01000001">
    <property type="protein sequence ID" value="KAB1186670.1"/>
    <property type="molecule type" value="Genomic_DNA"/>
</dbReference>
<evidence type="ECO:0000256" key="2">
    <source>
        <dbReference type="SAM" id="MobiDB-lite"/>
    </source>
</evidence>
<feature type="domain" description="PGF-CTERM archaeal protein-sorting signal" evidence="3">
    <location>
        <begin position="384"/>
        <end position="405"/>
    </location>
</feature>
<sequence length="406" mass="41618">MNRIAVVLAALLVTAAVPVGSVAAQQSSTDASAYTGTHVSFDTKTNAVTNYTVDGVTVVESVETSSQADASVGLDVALSAVTDVEASGLSLAATSETNATVRADSGATLRAHDNPKGTLVVSAGNESQYVTADLGANATAAQAGNSRIIVEQDGRMGAFILVGNGSVTVNEEGNVTADLQNGSRLVYRSYSDGRTDDDKQTEKLIASGSATTEVYVMQDGDETTVDAIHYDENTTVELSEQTKDNVTVTIDRSVHQGTVVVTSVSEEALAATDNLSVMVDGEAAVQASSYTELQSAANGGETSKYLVQETSAEGETNVLVAVNHFSERQVTMSGDDSSSTSDETTTPESSDDTTSDKTTEDAEATETTSGEDAAETTTSSTSAPGFGVGLTVVALAGAALVARRRA</sequence>
<dbReference type="NCBIfam" id="TIGR04126">
    <property type="entry name" value="PGF_CTERM"/>
    <property type="match status" value="1"/>
</dbReference>
<feature type="region of interest" description="Disordered" evidence="2">
    <location>
        <begin position="328"/>
        <end position="387"/>
    </location>
</feature>
<reference evidence="4" key="1">
    <citation type="submission" date="2019-09" db="EMBL/GenBank/DDBJ databases">
        <title>Genomic analysis of Haloferax sp. CBA1149.</title>
        <authorList>
            <person name="Roh S.W."/>
        </authorList>
    </citation>
    <scope>NUCLEOTIDE SEQUENCE</scope>
    <source>
        <strain evidence="4">CBA1149</strain>
    </source>
</reference>
<gene>
    <name evidence="4" type="ORF">Hfx1149_00935</name>
</gene>
<dbReference type="InterPro" id="IPR026371">
    <property type="entry name" value="PGF_CTERM"/>
</dbReference>
<dbReference type="GO" id="GO:0005886">
    <property type="term" value="C:plasma membrane"/>
    <property type="evidence" value="ECO:0007669"/>
    <property type="project" value="UniProtKB-SubCell"/>
</dbReference>
<feature type="compositionally biased region" description="Low complexity" evidence="2">
    <location>
        <begin position="365"/>
        <end position="387"/>
    </location>
</feature>
<dbReference type="Pfam" id="PF18204">
    <property type="entry name" value="PGF-CTERM"/>
    <property type="match status" value="1"/>
</dbReference>
<feature type="compositionally biased region" description="Low complexity" evidence="2">
    <location>
        <begin position="333"/>
        <end position="348"/>
    </location>
</feature>
<proteinExistence type="predicted"/>
<evidence type="ECO:0000256" key="1">
    <source>
        <dbReference type="ARBA" id="ARBA00022729"/>
    </source>
</evidence>
<dbReference type="GO" id="GO:0030115">
    <property type="term" value="C:S-layer"/>
    <property type="evidence" value="ECO:0007669"/>
    <property type="project" value="UniProtKB-SubCell"/>
</dbReference>
<evidence type="ECO:0000259" key="3">
    <source>
        <dbReference type="Pfam" id="PF18204"/>
    </source>
</evidence>
<name>A0A643JQU2_9EURY</name>
<evidence type="ECO:0000313" key="4">
    <source>
        <dbReference type="EMBL" id="KAB1186670.1"/>
    </source>
</evidence>
<organism evidence="4">
    <name type="scientific">Haloferax sp. CBA1149</name>
    <dbReference type="NCBI Taxonomy" id="2650753"/>
    <lineage>
        <taxon>Archaea</taxon>
        <taxon>Methanobacteriati</taxon>
        <taxon>Methanobacteriota</taxon>
        <taxon>Stenosarchaea group</taxon>
        <taxon>Halobacteria</taxon>
        <taxon>Halobacteriales</taxon>
        <taxon>Haloferacaceae</taxon>
        <taxon>Haloferax</taxon>
    </lineage>
</organism>
<dbReference type="RefSeq" id="WP_151134582.1">
    <property type="nucleotide sequence ID" value="NZ_VZUS01000001.1"/>
</dbReference>
<comment type="caution">
    <text evidence="4">The sequence shown here is derived from an EMBL/GenBank/DDBJ whole genome shotgun (WGS) entry which is preliminary data.</text>
</comment>
<dbReference type="AlphaFoldDB" id="A0A643JQU2"/>
<accession>A0A643JQU2</accession>
<protein>
    <submittedName>
        <fullName evidence="4">PGF-CTERM sorting domain-containing protein</fullName>
    </submittedName>
</protein>